<keyword evidence="4" id="KW-0378">Hydrolase</keyword>
<keyword evidence="5" id="KW-0442">Lipid degradation</keyword>
<evidence type="ECO:0000313" key="9">
    <source>
        <dbReference type="Proteomes" id="UP000030745"/>
    </source>
</evidence>
<sequence length="299" mass="33671">IAADAVLSAVDVDNTVGTHDVQILRTYSCKYKGYKSFAPKGETSILAGRIKAIRNAKNYIYIEDQYFIHVPELLDELLKVLPRIQRLIIFTVTPGKVELASGYQKYQYDMMAPLLEKFPKKVQIYIPDPRLGIYVHSKVLLVDDVFLSLGSSNWNVRSMTSDAELGANIVDTAHVQDGAITRAHGLLGRLVQEIVLAAADALDAYAKSPNAWIQPYVLYYKPFWAMYGEIMKDLVDGDGRCAKLEDGEIDSCANLEWLETQPRIVQVTCACQRDGHMLEKCAEMEHYIADEQARIENDF</sequence>
<dbReference type="OMA" id="CPELLAY"/>
<dbReference type="AlphaFoldDB" id="A0A067BU76"/>
<dbReference type="Proteomes" id="UP000030745">
    <property type="component" value="Unassembled WGS sequence"/>
</dbReference>
<dbReference type="PANTHER" id="PTHR18896:SF76">
    <property type="entry name" value="PHOSPHOLIPASE"/>
    <property type="match status" value="1"/>
</dbReference>
<evidence type="ECO:0000313" key="8">
    <source>
        <dbReference type="EMBL" id="KDO17836.1"/>
    </source>
</evidence>
<dbReference type="PANTHER" id="PTHR18896">
    <property type="entry name" value="PHOSPHOLIPASE D"/>
    <property type="match status" value="1"/>
</dbReference>
<dbReference type="GO" id="GO:0009395">
    <property type="term" value="P:phospholipid catabolic process"/>
    <property type="evidence" value="ECO:0007669"/>
    <property type="project" value="TreeGrafter"/>
</dbReference>
<dbReference type="InterPro" id="IPR025202">
    <property type="entry name" value="PLD-like_dom"/>
</dbReference>
<gene>
    <name evidence="8" type="ORF">SPRG_16531</name>
</gene>
<dbReference type="GO" id="GO:0005886">
    <property type="term" value="C:plasma membrane"/>
    <property type="evidence" value="ECO:0007669"/>
    <property type="project" value="TreeGrafter"/>
</dbReference>
<evidence type="ECO:0000256" key="2">
    <source>
        <dbReference type="ARBA" id="ARBA00012027"/>
    </source>
</evidence>
<evidence type="ECO:0000256" key="5">
    <source>
        <dbReference type="ARBA" id="ARBA00022963"/>
    </source>
</evidence>
<evidence type="ECO:0000256" key="6">
    <source>
        <dbReference type="ARBA" id="ARBA00023098"/>
    </source>
</evidence>
<dbReference type="EMBL" id="KK583555">
    <property type="protein sequence ID" value="KDO17836.1"/>
    <property type="molecule type" value="Genomic_DNA"/>
</dbReference>
<dbReference type="RefSeq" id="XP_012211460.1">
    <property type="nucleotide sequence ID" value="XM_012356070.1"/>
</dbReference>
<feature type="domain" description="PLD phosphodiesterase" evidence="7">
    <location>
        <begin position="131"/>
        <end position="158"/>
    </location>
</feature>
<dbReference type="Gene3D" id="3.30.870.10">
    <property type="entry name" value="Endonuclease Chain A"/>
    <property type="match status" value="1"/>
</dbReference>
<dbReference type="PROSITE" id="PS50035">
    <property type="entry name" value="PLD"/>
    <property type="match status" value="1"/>
</dbReference>
<dbReference type="KEGG" id="spar:SPRG_16531"/>
<dbReference type="STRING" id="695850.A0A067BU76"/>
<dbReference type="OrthoDB" id="14911at2759"/>
<comment type="catalytic activity">
    <reaction evidence="1">
        <text>a 1,2-diacyl-sn-glycero-3-phosphocholine + H2O = a 1,2-diacyl-sn-glycero-3-phosphate + choline + H(+)</text>
        <dbReference type="Rhea" id="RHEA:14445"/>
        <dbReference type="ChEBI" id="CHEBI:15354"/>
        <dbReference type="ChEBI" id="CHEBI:15377"/>
        <dbReference type="ChEBI" id="CHEBI:15378"/>
        <dbReference type="ChEBI" id="CHEBI:57643"/>
        <dbReference type="ChEBI" id="CHEBI:58608"/>
        <dbReference type="EC" id="3.1.4.4"/>
    </reaction>
</comment>
<dbReference type="InterPro" id="IPR001736">
    <property type="entry name" value="PLipase_D/transphosphatidylase"/>
</dbReference>
<evidence type="ECO:0000256" key="3">
    <source>
        <dbReference type="ARBA" id="ARBA00022737"/>
    </source>
</evidence>
<dbReference type="VEuPathDB" id="FungiDB:SPRG_16531"/>
<reference evidence="8 9" key="1">
    <citation type="journal article" date="2013" name="PLoS Genet.">
        <title>Distinctive expansion of potential virulence genes in the genome of the oomycete fish pathogen Saprolegnia parasitica.</title>
        <authorList>
            <person name="Jiang R.H."/>
            <person name="de Bruijn I."/>
            <person name="Haas B.J."/>
            <person name="Belmonte R."/>
            <person name="Lobach L."/>
            <person name="Christie J."/>
            <person name="van den Ackerveken G."/>
            <person name="Bottin A."/>
            <person name="Bulone V."/>
            <person name="Diaz-Moreno S.M."/>
            <person name="Dumas B."/>
            <person name="Fan L."/>
            <person name="Gaulin E."/>
            <person name="Govers F."/>
            <person name="Grenville-Briggs L.J."/>
            <person name="Horner N.R."/>
            <person name="Levin J.Z."/>
            <person name="Mammella M."/>
            <person name="Meijer H.J."/>
            <person name="Morris P."/>
            <person name="Nusbaum C."/>
            <person name="Oome S."/>
            <person name="Phillips A.J."/>
            <person name="van Rooyen D."/>
            <person name="Rzeszutek E."/>
            <person name="Saraiva M."/>
            <person name="Secombes C.J."/>
            <person name="Seidl M.F."/>
            <person name="Snel B."/>
            <person name="Stassen J.H."/>
            <person name="Sykes S."/>
            <person name="Tripathy S."/>
            <person name="van den Berg H."/>
            <person name="Vega-Arreguin J.C."/>
            <person name="Wawra S."/>
            <person name="Young S.K."/>
            <person name="Zeng Q."/>
            <person name="Dieguez-Uribeondo J."/>
            <person name="Russ C."/>
            <person name="Tyler B.M."/>
            <person name="van West P."/>
        </authorList>
    </citation>
    <scope>NUCLEOTIDE SEQUENCE [LARGE SCALE GENOMIC DNA]</scope>
    <source>
        <strain evidence="8 9">CBS 223.65</strain>
    </source>
</reference>
<dbReference type="GO" id="GO:0004630">
    <property type="term" value="F:phospholipase D activity"/>
    <property type="evidence" value="ECO:0007669"/>
    <property type="project" value="UniProtKB-EC"/>
</dbReference>
<dbReference type="SMART" id="SM00155">
    <property type="entry name" value="PLDc"/>
    <property type="match status" value="1"/>
</dbReference>
<accession>A0A067BU76</accession>
<evidence type="ECO:0000256" key="4">
    <source>
        <dbReference type="ARBA" id="ARBA00022801"/>
    </source>
</evidence>
<proteinExistence type="predicted"/>
<protein>
    <recommendedName>
        <fullName evidence="2">phospholipase D</fullName>
        <ecNumber evidence="2">3.1.4.4</ecNumber>
    </recommendedName>
</protein>
<dbReference type="Pfam" id="PF13091">
    <property type="entry name" value="PLDc_2"/>
    <property type="match status" value="1"/>
</dbReference>
<keyword evidence="3" id="KW-0677">Repeat</keyword>
<keyword evidence="9" id="KW-1185">Reference proteome</keyword>
<dbReference type="SUPFAM" id="SSF56024">
    <property type="entry name" value="Phospholipase D/nuclease"/>
    <property type="match status" value="1"/>
</dbReference>
<dbReference type="InterPro" id="IPR015679">
    <property type="entry name" value="PLipase_D_fam"/>
</dbReference>
<organism evidence="8 9">
    <name type="scientific">Saprolegnia parasitica (strain CBS 223.65)</name>
    <dbReference type="NCBI Taxonomy" id="695850"/>
    <lineage>
        <taxon>Eukaryota</taxon>
        <taxon>Sar</taxon>
        <taxon>Stramenopiles</taxon>
        <taxon>Oomycota</taxon>
        <taxon>Saprolegniomycetes</taxon>
        <taxon>Saprolegniales</taxon>
        <taxon>Saprolegniaceae</taxon>
        <taxon>Saprolegnia</taxon>
    </lineage>
</organism>
<dbReference type="GeneID" id="24138146"/>
<dbReference type="EC" id="3.1.4.4" evidence="2"/>
<evidence type="ECO:0000259" key="7">
    <source>
        <dbReference type="PROSITE" id="PS50035"/>
    </source>
</evidence>
<evidence type="ECO:0000256" key="1">
    <source>
        <dbReference type="ARBA" id="ARBA00000798"/>
    </source>
</evidence>
<feature type="non-terminal residue" evidence="8">
    <location>
        <position position="1"/>
    </location>
</feature>
<dbReference type="CDD" id="cd09105">
    <property type="entry name" value="PLDc_vPLD1_2_like_2"/>
    <property type="match status" value="1"/>
</dbReference>
<keyword evidence="6" id="KW-0443">Lipid metabolism</keyword>
<name>A0A067BU76_SAPPC</name>